<dbReference type="PANTHER" id="PTHR48449">
    <property type="entry name" value="DUF1985 DOMAIN-CONTAINING PROTEIN"/>
    <property type="match status" value="1"/>
</dbReference>
<proteinExistence type="inferred from homology"/>
<reference evidence="6 7" key="1">
    <citation type="journal article" date="2018" name="Mol. Plant">
        <title>The genome of Artemisia annua provides insight into the evolution of Asteraceae family and artemisinin biosynthesis.</title>
        <authorList>
            <person name="Shen Q."/>
            <person name="Zhang L."/>
            <person name="Liao Z."/>
            <person name="Wang S."/>
            <person name="Yan T."/>
            <person name="Shi P."/>
            <person name="Liu M."/>
            <person name="Fu X."/>
            <person name="Pan Q."/>
            <person name="Wang Y."/>
            <person name="Lv Z."/>
            <person name="Lu X."/>
            <person name="Zhang F."/>
            <person name="Jiang W."/>
            <person name="Ma Y."/>
            <person name="Chen M."/>
            <person name="Hao X."/>
            <person name="Li L."/>
            <person name="Tang Y."/>
            <person name="Lv G."/>
            <person name="Zhou Y."/>
            <person name="Sun X."/>
            <person name="Brodelius P.E."/>
            <person name="Rose J.K.C."/>
            <person name="Tang K."/>
        </authorList>
    </citation>
    <scope>NUCLEOTIDE SEQUENCE [LARGE SCALE GENOMIC DNA]</scope>
    <source>
        <strain evidence="7">cv. Huhao1</strain>
        <tissue evidence="6">Leaf</tissue>
    </source>
</reference>
<name>A0A2U1NEA3_ARTAN</name>
<keyword evidence="3" id="KW-0378">Hydrolase</keyword>
<organism evidence="6 7">
    <name type="scientific">Artemisia annua</name>
    <name type="common">Sweet wormwood</name>
    <dbReference type="NCBI Taxonomy" id="35608"/>
    <lineage>
        <taxon>Eukaryota</taxon>
        <taxon>Viridiplantae</taxon>
        <taxon>Streptophyta</taxon>
        <taxon>Embryophyta</taxon>
        <taxon>Tracheophyta</taxon>
        <taxon>Spermatophyta</taxon>
        <taxon>Magnoliopsida</taxon>
        <taxon>eudicotyledons</taxon>
        <taxon>Gunneridae</taxon>
        <taxon>Pentapetalae</taxon>
        <taxon>asterids</taxon>
        <taxon>campanulids</taxon>
        <taxon>Asterales</taxon>
        <taxon>Asteraceae</taxon>
        <taxon>Asteroideae</taxon>
        <taxon>Anthemideae</taxon>
        <taxon>Artemisiinae</taxon>
        <taxon>Artemisia</taxon>
    </lineage>
</organism>
<keyword evidence="7" id="KW-1185">Reference proteome</keyword>
<keyword evidence="2" id="KW-0645">Protease</keyword>
<feature type="coiled-coil region" evidence="4">
    <location>
        <begin position="367"/>
        <end position="442"/>
    </location>
</feature>
<evidence type="ECO:0000256" key="2">
    <source>
        <dbReference type="ARBA" id="ARBA00022670"/>
    </source>
</evidence>
<comment type="similarity">
    <text evidence="1">Belongs to the peptidase C48 family.</text>
</comment>
<dbReference type="GO" id="GO:0006508">
    <property type="term" value="P:proteolysis"/>
    <property type="evidence" value="ECO:0007669"/>
    <property type="project" value="UniProtKB-KW"/>
</dbReference>
<dbReference type="PROSITE" id="PS50600">
    <property type="entry name" value="ULP_PROTEASE"/>
    <property type="match status" value="1"/>
</dbReference>
<dbReference type="SUPFAM" id="SSF54001">
    <property type="entry name" value="Cysteine proteinases"/>
    <property type="match status" value="1"/>
</dbReference>
<dbReference type="InterPro" id="IPR015410">
    <property type="entry name" value="DUF1985"/>
</dbReference>
<dbReference type="InterPro" id="IPR003653">
    <property type="entry name" value="Peptidase_C48_C"/>
</dbReference>
<evidence type="ECO:0000256" key="1">
    <source>
        <dbReference type="ARBA" id="ARBA00005234"/>
    </source>
</evidence>
<evidence type="ECO:0000259" key="5">
    <source>
        <dbReference type="PROSITE" id="PS50600"/>
    </source>
</evidence>
<dbReference type="InterPro" id="IPR038765">
    <property type="entry name" value="Papain-like_cys_pep_sf"/>
</dbReference>
<evidence type="ECO:0000313" key="7">
    <source>
        <dbReference type="Proteomes" id="UP000245207"/>
    </source>
</evidence>
<dbReference type="Gene3D" id="3.40.395.10">
    <property type="entry name" value="Adenoviral Proteinase, Chain A"/>
    <property type="match status" value="1"/>
</dbReference>
<comment type="caution">
    <text evidence="6">The sequence shown here is derived from an EMBL/GenBank/DDBJ whole genome shotgun (WGS) entry which is preliminary data.</text>
</comment>
<feature type="domain" description="Ubiquitin-like protease family profile" evidence="5">
    <location>
        <begin position="500"/>
        <end position="628"/>
    </location>
</feature>
<protein>
    <submittedName>
        <fullName evidence="6">Phospholipase-like protein</fullName>
    </submittedName>
</protein>
<dbReference type="Proteomes" id="UP000245207">
    <property type="component" value="Unassembled WGS sequence"/>
</dbReference>
<dbReference type="Pfam" id="PF09331">
    <property type="entry name" value="DUF1985"/>
    <property type="match status" value="1"/>
</dbReference>
<dbReference type="OrthoDB" id="1093774at2759"/>
<dbReference type="AlphaFoldDB" id="A0A2U1NEA3"/>
<evidence type="ECO:0000313" key="6">
    <source>
        <dbReference type="EMBL" id="PWA71826.1"/>
    </source>
</evidence>
<evidence type="ECO:0000256" key="4">
    <source>
        <dbReference type="SAM" id="Coils"/>
    </source>
</evidence>
<sequence length="628" mass="74763">MWYDRVFVKPGFYPAELLLKVFTAPVYVSSYLICYDLSTCFGHWLDLLYFEHEPHLIDYMVRKQHRVDDSHYDMPFIYYLDGHTLHFGRPEFCLMTGLRFGSVRFEVYTSGDLKFRERVFPDKQWLIVTNLDLIGVLEDEERSRTLSDEDAIRISLLLVLEVIFMGRLLTCQVDDTLMRLVENLDAWNAFPWGEHIWTHLYNQLQNVMDKHTDKHLLGLKKNPTSVPTYTLGGFVFAFQIWILETFERCERWWTKNPNVTPRAIAWSRKSIFKRSDRSSLFAKDSTTRLDLRPNAIEYECSWWIDSQIFFQNYVPRAAVTSNYTLVDACLNRLAKGRKRVAESLKVNSTQCRPSNSLTTKRLKDRVMAELNGELLKLEIIIQEYLIQEKLRLALAEEERLQIEHEKVTREENLKRQEEAKRLRLEEENMLKLEEEKKQNRIAFFNSKHYQRYLASVHPSKRRNYLQPVSKSNNAKRVWQRIKKHDPNVNDPAIAELLTRVQPWVEDLSRWFHSVENVWLTDEIEVFLGQLSYTQACKFPWSDDYTVDRIFWLRLVCLDATRKGWLTEQHIALWVDYMWHVRPKNANRAMVYIPINETDKHWCLAHFHIPSGVVTFYDSGDTYDYDHRG</sequence>
<dbReference type="Pfam" id="PF02902">
    <property type="entry name" value="Peptidase_C48"/>
    <property type="match status" value="1"/>
</dbReference>
<accession>A0A2U1NEA3</accession>
<keyword evidence="4" id="KW-0175">Coiled coil</keyword>
<dbReference type="PANTHER" id="PTHR48449:SF1">
    <property type="entry name" value="DUF1985 DOMAIN-CONTAINING PROTEIN"/>
    <property type="match status" value="1"/>
</dbReference>
<evidence type="ECO:0000256" key="3">
    <source>
        <dbReference type="ARBA" id="ARBA00022801"/>
    </source>
</evidence>
<dbReference type="EMBL" id="PKPP01003016">
    <property type="protein sequence ID" value="PWA71826.1"/>
    <property type="molecule type" value="Genomic_DNA"/>
</dbReference>
<dbReference type="GO" id="GO:0008234">
    <property type="term" value="F:cysteine-type peptidase activity"/>
    <property type="evidence" value="ECO:0007669"/>
    <property type="project" value="InterPro"/>
</dbReference>
<gene>
    <name evidence="6" type="ORF">CTI12_AA277020</name>
</gene>